<dbReference type="Pfam" id="PF14322">
    <property type="entry name" value="SusD-like_3"/>
    <property type="match status" value="1"/>
</dbReference>
<organism evidence="8 9">
    <name type="scientific">Bacteroides ovatus</name>
    <dbReference type="NCBI Taxonomy" id="28116"/>
    <lineage>
        <taxon>Bacteria</taxon>
        <taxon>Pseudomonadati</taxon>
        <taxon>Bacteroidota</taxon>
        <taxon>Bacteroidia</taxon>
        <taxon>Bacteroidales</taxon>
        <taxon>Bacteroidaceae</taxon>
        <taxon>Bacteroides</taxon>
    </lineage>
</organism>
<dbReference type="SUPFAM" id="SSF48452">
    <property type="entry name" value="TPR-like"/>
    <property type="match status" value="1"/>
</dbReference>
<keyword evidence="5" id="KW-0998">Cell outer membrane</keyword>
<comment type="caution">
    <text evidence="8">The sequence shown here is derived from an EMBL/GenBank/DDBJ whole genome shotgun (WGS) entry which is preliminary data.</text>
</comment>
<dbReference type="Pfam" id="PF07980">
    <property type="entry name" value="SusD_RagB"/>
    <property type="match status" value="1"/>
</dbReference>
<dbReference type="AlphaFoldDB" id="A0A414WWA5"/>
<dbReference type="PROSITE" id="PS51257">
    <property type="entry name" value="PROKAR_LIPOPROTEIN"/>
    <property type="match status" value="1"/>
</dbReference>
<dbReference type="Proteomes" id="UP000283329">
    <property type="component" value="Unassembled WGS sequence"/>
</dbReference>
<comment type="subcellular location">
    <subcellularLocation>
        <location evidence="1">Cell outer membrane</location>
    </subcellularLocation>
</comment>
<dbReference type="InterPro" id="IPR012944">
    <property type="entry name" value="SusD_RagB_dom"/>
</dbReference>
<comment type="similarity">
    <text evidence="2">Belongs to the SusD family.</text>
</comment>
<dbReference type="GO" id="GO:0009279">
    <property type="term" value="C:cell outer membrane"/>
    <property type="evidence" value="ECO:0007669"/>
    <property type="project" value="UniProtKB-SubCell"/>
</dbReference>
<feature type="domain" description="SusD-like N-terminal" evidence="7">
    <location>
        <begin position="24"/>
        <end position="230"/>
    </location>
</feature>
<evidence type="ECO:0000313" key="9">
    <source>
        <dbReference type="Proteomes" id="UP000283329"/>
    </source>
</evidence>
<dbReference type="Gene3D" id="1.25.40.390">
    <property type="match status" value="1"/>
</dbReference>
<dbReference type="InterPro" id="IPR011990">
    <property type="entry name" value="TPR-like_helical_dom_sf"/>
</dbReference>
<dbReference type="InterPro" id="IPR033985">
    <property type="entry name" value="SusD-like_N"/>
</dbReference>
<evidence type="ECO:0000313" key="8">
    <source>
        <dbReference type="EMBL" id="RHH43036.1"/>
    </source>
</evidence>
<proteinExistence type="inferred from homology"/>
<evidence type="ECO:0000256" key="4">
    <source>
        <dbReference type="ARBA" id="ARBA00023136"/>
    </source>
</evidence>
<sequence>MKNIFKSIFLAGATGMVMLTSCSDFLDQSSPSEMFPENVYNTESYTKQVLNRVYAGLVLDHTYGCRIPLNLAMNTDVELVDALTETTVTADSERGLCNYNPTNWNRLPTNWSEMYEIIENANLVIEGIRASDIKDNQNMRYYLGEALTLRAMVFFDLVRNYGDIPMKMESTQTDGSNLYLGKTDRDVIMDQLLVDLEEAAGLLPWAGENGYTTEHCTKGYAYGLAARIALAEAGYSIRESSKAGYVNLSERREGQLGYSDVTYPTMRPGDEKRAELYRHALACLDAVILGGRHQLNPSFENEWERINQLTLDQTYQENLFEVAHGMNYSGEMGYTAGVRMNAVSTRFGFSNSSGKVKLTAPFFMSFDSQDTRRDVTCAPYELRDATSTQTMQSNAPFGIYVGKWDVRKMTDAWRSMNQGVSTKTGYGINWVAMRYSDILLMYAEVVNELYGPQGAGTCGKTAQEALAEVRERAFPASVHADKVTSYVASLISKEAFFEAIVDERAWELAGEAVRKYDLIRWGLLIDKTVEMLDTYRNAVVNDEYVSKLYYKENAAAENWYRIDYSSICWYEEPETKDDAAAGWKNVNFWGNVKKDGAIDDTNTTYDAINYISNGLIKYDKYLGFQGPANIVNRHLLPLGATTISDSNGHLQNSYGFSF</sequence>
<evidence type="ECO:0000256" key="1">
    <source>
        <dbReference type="ARBA" id="ARBA00004442"/>
    </source>
</evidence>
<evidence type="ECO:0000256" key="2">
    <source>
        <dbReference type="ARBA" id="ARBA00006275"/>
    </source>
</evidence>
<dbReference type="RefSeq" id="WP_115484975.1">
    <property type="nucleotide sequence ID" value="NZ_CP134818.1"/>
</dbReference>
<gene>
    <name evidence="8" type="ORF">DW206_18245</name>
</gene>
<evidence type="ECO:0000259" key="6">
    <source>
        <dbReference type="Pfam" id="PF07980"/>
    </source>
</evidence>
<reference evidence="8 9" key="1">
    <citation type="submission" date="2018-08" db="EMBL/GenBank/DDBJ databases">
        <title>A genome reference for cultivated species of the human gut microbiota.</title>
        <authorList>
            <person name="Zou Y."/>
            <person name="Xue W."/>
            <person name="Luo G."/>
        </authorList>
    </citation>
    <scope>NUCLEOTIDE SEQUENCE [LARGE SCALE GENOMIC DNA]</scope>
    <source>
        <strain evidence="8 9">AM17-48</strain>
    </source>
</reference>
<keyword evidence="3" id="KW-0732">Signal</keyword>
<accession>A0A414WWA5</accession>
<evidence type="ECO:0000256" key="3">
    <source>
        <dbReference type="ARBA" id="ARBA00022729"/>
    </source>
</evidence>
<protein>
    <submittedName>
        <fullName evidence="8">RagB/SusD family nutrient uptake outer membrane protein</fullName>
    </submittedName>
</protein>
<dbReference type="EMBL" id="QRJR01000020">
    <property type="protein sequence ID" value="RHH43036.1"/>
    <property type="molecule type" value="Genomic_DNA"/>
</dbReference>
<name>A0A414WWA5_BACOV</name>
<keyword evidence="4" id="KW-0472">Membrane</keyword>
<evidence type="ECO:0000256" key="5">
    <source>
        <dbReference type="ARBA" id="ARBA00023237"/>
    </source>
</evidence>
<evidence type="ECO:0000259" key="7">
    <source>
        <dbReference type="Pfam" id="PF14322"/>
    </source>
</evidence>
<feature type="domain" description="RagB/SusD" evidence="6">
    <location>
        <begin position="392"/>
        <end position="556"/>
    </location>
</feature>